<dbReference type="AlphaFoldDB" id="A0A2H0XU05"/>
<evidence type="ECO:0000313" key="2">
    <source>
        <dbReference type="Proteomes" id="UP000231343"/>
    </source>
</evidence>
<dbReference type="Proteomes" id="UP000231343">
    <property type="component" value="Unassembled WGS sequence"/>
</dbReference>
<evidence type="ECO:0008006" key="3">
    <source>
        <dbReference type="Google" id="ProtNLM"/>
    </source>
</evidence>
<feature type="non-terminal residue" evidence="1">
    <location>
        <position position="1"/>
    </location>
</feature>
<dbReference type="EMBL" id="PEYM01000138">
    <property type="protein sequence ID" value="PIS28331.1"/>
    <property type="molecule type" value="Genomic_DNA"/>
</dbReference>
<gene>
    <name evidence="1" type="ORF">COT42_08420</name>
</gene>
<organism evidence="1 2">
    <name type="scientific">Candidatus Saganbacteria bacterium CG08_land_8_20_14_0_20_45_16</name>
    <dbReference type="NCBI Taxonomy" id="2014293"/>
    <lineage>
        <taxon>Bacteria</taxon>
        <taxon>Bacillati</taxon>
        <taxon>Saganbacteria</taxon>
    </lineage>
</organism>
<accession>A0A2H0XU05</accession>
<sequence length="66" mass="7560">LRRIFCRIQRKHGTKVAVIAVARTLLEIVFNVLTKEEDFSEVKAFPANQTLKIKKNTRYASNLAIS</sequence>
<reference evidence="1 2" key="1">
    <citation type="submission" date="2017-09" db="EMBL/GenBank/DDBJ databases">
        <title>Depth-based differentiation of microbial function through sediment-hosted aquifers and enrichment of novel symbionts in the deep terrestrial subsurface.</title>
        <authorList>
            <person name="Probst A.J."/>
            <person name="Ladd B."/>
            <person name="Jarett J.K."/>
            <person name="Geller-Mcgrath D.E."/>
            <person name="Sieber C.M."/>
            <person name="Emerson J.B."/>
            <person name="Anantharaman K."/>
            <person name="Thomas B.C."/>
            <person name="Malmstrom R."/>
            <person name="Stieglmeier M."/>
            <person name="Klingl A."/>
            <person name="Woyke T."/>
            <person name="Ryan C.M."/>
            <person name="Banfield J.F."/>
        </authorList>
    </citation>
    <scope>NUCLEOTIDE SEQUENCE [LARGE SCALE GENOMIC DNA]</scope>
    <source>
        <strain evidence="1">CG08_land_8_20_14_0_20_45_16</strain>
    </source>
</reference>
<evidence type="ECO:0000313" key="1">
    <source>
        <dbReference type="EMBL" id="PIS28331.1"/>
    </source>
</evidence>
<name>A0A2H0XU05_UNCSA</name>
<proteinExistence type="predicted"/>
<comment type="caution">
    <text evidence="1">The sequence shown here is derived from an EMBL/GenBank/DDBJ whole genome shotgun (WGS) entry which is preliminary data.</text>
</comment>
<protein>
    <recommendedName>
        <fullName evidence="3">IS110 family transposase</fullName>
    </recommendedName>
</protein>